<evidence type="ECO:0000313" key="3">
    <source>
        <dbReference type="EMBL" id="GFR51714.1"/>
    </source>
</evidence>
<keyword evidence="2" id="KW-1133">Transmembrane helix</keyword>
<keyword evidence="2" id="KW-0472">Membrane</keyword>
<dbReference type="AlphaFoldDB" id="A0AAD3E325"/>
<evidence type="ECO:0000313" key="4">
    <source>
        <dbReference type="Proteomes" id="UP001054857"/>
    </source>
</evidence>
<keyword evidence="2" id="KW-0812">Transmembrane</keyword>
<proteinExistence type="predicted"/>
<organism evidence="3 4">
    <name type="scientific">Astrephomene gubernaculifera</name>
    <dbReference type="NCBI Taxonomy" id="47775"/>
    <lineage>
        <taxon>Eukaryota</taxon>
        <taxon>Viridiplantae</taxon>
        <taxon>Chlorophyta</taxon>
        <taxon>core chlorophytes</taxon>
        <taxon>Chlorophyceae</taxon>
        <taxon>CS clade</taxon>
        <taxon>Chlamydomonadales</taxon>
        <taxon>Astrephomenaceae</taxon>
        <taxon>Astrephomene</taxon>
    </lineage>
</organism>
<keyword evidence="4" id="KW-1185">Reference proteome</keyword>
<evidence type="ECO:0000256" key="1">
    <source>
        <dbReference type="SAM" id="MobiDB-lite"/>
    </source>
</evidence>
<name>A0AAD3E325_9CHLO</name>
<feature type="region of interest" description="Disordered" evidence="1">
    <location>
        <begin position="449"/>
        <end position="491"/>
    </location>
</feature>
<dbReference type="Proteomes" id="UP001054857">
    <property type="component" value="Unassembled WGS sequence"/>
</dbReference>
<dbReference type="EMBL" id="BMAR01000053">
    <property type="protein sequence ID" value="GFR51714.1"/>
    <property type="molecule type" value="Genomic_DNA"/>
</dbReference>
<comment type="caution">
    <text evidence="3">The sequence shown here is derived from an EMBL/GenBank/DDBJ whole genome shotgun (WGS) entry which is preliminary data.</text>
</comment>
<gene>
    <name evidence="3" type="ORF">Agub_g14160</name>
</gene>
<accession>A0AAD3E325</accession>
<feature type="compositionally biased region" description="Pro residues" evidence="1">
    <location>
        <begin position="459"/>
        <end position="480"/>
    </location>
</feature>
<feature type="compositionally biased region" description="Low complexity" evidence="1">
    <location>
        <begin position="481"/>
        <end position="491"/>
    </location>
</feature>
<sequence>MYRLQVSAHSPCPSLDPNLFLVAFTTGKVEDAVAVWNNSTLPNGWRNFEGLTAYATLTPGSSAVWNASYCFTTTVALSSSLCPNQSYVDEAVRFQSVKQLAFCAYVPYTTFVNCDLRVRFTMVQGGSNATLTALPDLVNESGNKQIKIRMQDIRGPLRCHGKRRCFGSGYEGCKRNCSAAFGGTFDCATYTCTANAWISDLSVKVNRTSAGSYAVDASGPVFSKGGAGGTVLPAGYSWLFYPGASGTAPLWQYDGMAWNSTPANLSLTLRPSSDPWLTYMAATKGSGYFDEPLPILGGALVGIGGLLLLGCFLTSLLLCVARWVARRYPERPPGCLRGCMWRMGRGACGPKGSKGAPTAIDNAAYQPQHQQQLQQSAYPPAYPPVAPPVLPSTPPPPGAYPYPYPYAYGAYPAAYTPGIVAASPQQQQQAAFMQAGGYAYTYPAMVPGAIESPARPGTSPFPPPPPPPQQQQQPLPPPQEQQPLLPLQPQT</sequence>
<evidence type="ECO:0000256" key="2">
    <source>
        <dbReference type="SAM" id="Phobius"/>
    </source>
</evidence>
<protein>
    <submittedName>
        <fullName evidence="3">Uncharacterized protein</fullName>
    </submittedName>
</protein>
<feature type="transmembrane region" description="Helical" evidence="2">
    <location>
        <begin position="295"/>
        <end position="321"/>
    </location>
</feature>
<reference evidence="3 4" key="1">
    <citation type="journal article" date="2021" name="Sci. Rep.">
        <title>Genome sequencing of the multicellular alga Astrephomene provides insights into convergent evolution of germ-soma differentiation.</title>
        <authorList>
            <person name="Yamashita S."/>
            <person name="Yamamoto K."/>
            <person name="Matsuzaki R."/>
            <person name="Suzuki S."/>
            <person name="Yamaguchi H."/>
            <person name="Hirooka S."/>
            <person name="Minakuchi Y."/>
            <person name="Miyagishima S."/>
            <person name="Kawachi M."/>
            <person name="Toyoda A."/>
            <person name="Nozaki H."/>
        </authorList>
    </citation>
    <scope>NUCLEOTIDE SEQUENCE [LARGE SCALE GENOMIC DNA]</scope>
    <source>
        <strain evidence="3 4">NIES-4017</strain>
    </source>
</reference>